<dbReference type="InterPro" id="IPR003661">
    <property type="entry name" value="HisK_dim/P_dom"/>
</dbReference>
<dbReference type="InterPro" id="IPR005467">
    <property type="entry name" value="His_kinase_dom"/>
</dbReference>
<dbReference type="CDD" id="cd00082">
    <property type="entry name" value="HisKA"/>
    <property type="match status" value="1"/>
</dbReference>
<evidence type="ECO:0000256" key="4">
    <source>
        <dbReference type="ARBA" id="ARBA00022679"/>
    </source>
</evidence>
<dbReference type="PANTHER" id="PTHR45436">
    <property type="entry name" value="SENSOR HISTIDINE KINASE YKOH"/>
    <property type="match status" value="1"/>
</dbReference>
<keyword evidence="5 8" id="KW-0418">Kinase</keyword>
<keyword evidence="3" id="KW-0597">Phosphoprotein</keyword>
<dbReference type="Gene3D" id="3.30.565.10">
    <property type="entry name" value="Histidine kinase-like ATPase, C-terminal domain"/>
    <property type="match status" value="1"/>
</dbReference>
<sequence>MIDNGKKRSISWHITLVLTGLVTLAVLATLSLTFFVYLYIEANMIEELIQTESERLSVRVSRNRSEWTRPFEREMAPTMFAWGESDDMPALSLPPELRNLPDGMHQLDRGESTWHVVASPLMDGRLYVLYDTIILEKNWQSFLRALIGILIGCSILTMFVSGAVAKWLVNPLNILTTRLMRWVPNFPVADIPHANESDRLMYVFNRVQDQVDASIADQREFSANLHHEIRTPLTVIRSDAEVMIRSLGESNNFRSRLERIVKSTQDISQSLESTFSLAYARFDDVAAIKIHPCVQDAYESLQLEATNAGLSFVNATKPEHVETLSRQALMTVLRNIIRNAILHAAPATLVVESTSFGLPLTDSGPGIASSDIETIFERYLVVHE</sequence>
<keyword evidence="6" id="KW-0812">Transmembrane</keyword>
<dbReference type="Pfam" id="PF00512">
    <property type="entry name" value="HisKA"/>
    <property type="match status" value="1"/>
</dbReference>
<comment type="catalytic activity">
    <reaction evidence="1">
        <text>ATP + protein L-histidine = ADP + protein N-phospho-L-histidine.</text>
        <dbReference type="EC" id="2.7.13.3"/>
    </reaction>
</comment>
<keyword evidence="6" id="KW-1133">Transmembrane helix</keyword>
<accession>A0ABS8C939</accession>
<keyword evidence="4" id="KW-0808">Transferase</keyword>
<dbReference type="Proteomes" id="UP000776983">
    <property type="component" value="Unassembled WGS sequence"/>
</dbReference>
<evidence type="ECO:0000256" key="3">
    <source>
        <dbReference type="ARBA" id="ARBA00022553"/>
    </source>
</evidence>
<feature type="transmembrane region" description="Helical" evidence="6">
    <location>
        <begin position="12"/>
        <end position="40"/>
    </location>
</feature>
<dbReference type="SMART" id="SM00388">
    <property type="entry name" value="HisKA"/>
    <property type="match status" value="1"/>
</dbReference>
<dbReference type="InterPro" id="IPR050428">
    <property type="entry name" value="TCS_sensor_his_kinase"/>
</dbReference>
<dbReference type="SUPFAM" id="SSF47384">
    <property type="entry name" value="Homodimeric domain of signal transducing histidine kinase"/>
    <property type="match status" value="1"/>
</dbReference>
<comment type="caution">
    <text evidence="8">The sequence shown here is derived from an EMBL/GenBank/DDBJ whole genome shotgun (WGS) entry which is preliminary data.</text>
</comment>
<evidence type="ECO:0000256" key="6">
    <source>
        <dbReference type="SAM" id="Phobius"/>
    </source>
</evidence>
<evidence type="ECO:0000256" key="5">
    <source>
        <dbReference type="ARBA" id="ARBA00022777"/>
    </source>
</evidence>
<dbReference type="InterPro" id="IPR036890">
    <property type="entry name" value="HATPase_C_sf"/>
</dbReference>
<dbReference type="Gene3D" id="1.10.287.130">
    <property type="match status" value="1"/>
</dbReference>
<name>A0ABS8C939_9BURK</name>
<dbReference type="SUPFAM" id="SSF55874">
    <property type="entry name" value="ATPase domain of HSP90 chaperone/DNA topoisomerase II/histidine kinase"/>
    <property type="match status" value="1"/>
</dbReference>
<dbReference type="EC" id="2.7.13.3" evidence="2"/>
<protein>
    <recommendedName>
        <fullName evidence="2">histidine kinase</fullName>
        <ecNumber evidence="2">2.7.13.3</ecNumber>
    </recommendedName>
</protein>
<keyword evidence="9" id="KW-1185">Reference proteome</keyword>
<dbReference type="PROSITE" id="PS50109">
    <property type="entry name" value="HIS_KIN"/>
    <property type="match status" value="1"/>
</dbReference>
<organism evidence="8 9">
    <name type="scientific">Mesopusillimonas faecipullorum</name>
    <dbReference type="NCBI Taxonomy" id="2755040"/>
    <lineage>
        <taxon>Bacteria</taxon>
        <taxon>Pseudomonadati</taxon>
        <taxon>Pseudomonadota</taxon>
        <taxon>Betaproteobacteria</taxon>
        <taxon>Burkholderiales</taxon>
        <taxon>Alcaligenaceae</taxon>
        <taxon>Mesopusillimonas</taxon>
    </lineage>
</organism>
<dbReference type="EMBL" id="JACDXW010000001">
    <property type="protein sequence ID" value="MCB5362344.1"/>
    <property type="molecule type" value="Genomic_DNA"/>
</dbReference>
<evidence type="ECO:0000256" key="1">
    <source>
        <dbReference type="ARBA" id="ARBA00000085"/>
    </source>
</evidence>
<reference evidence="8 9" key="1">
    <citation type="submission" date="2020-07" db="EMBL/GenBank/DDBJ databases">
        <title>Pusillimonas sp. nov., isolated from poultry manure in Taiwan.</title>
        <authorList>
            <person name="Lin S.-Y."/>
            <person name="Tang Y.-S."/>
            <person name="Young C.-C."/>
        </authorList>
    </citation>
    <scope>NUCLEOTIDE SEQUENCE [LARGE SCALE GENOMIC DNA]</scope>
    <source>
        <strain evidence="8 9">CC-YST705</strain>
    </source>
</reference>
<evidence type="ECO:0000313" key="8">
    <source>
        <dbReference type="EMBL" id="MCB5362344.1"/>
    </source>
</evidence>
<evidence type="ECO:0000313" key="9">
    <source>
        <dbReference type="Proteomes" id="UP000776983"/>
    </source>
</evidence>
<dbReference type="InterPro" id="IPR036097">
    <property type="entry name" value="HisK_dim/P_sf"/>
</dbReference>
<feature type="domain" description="Histidine kinase" evidence="7">
    <location>
        <begin position="224"/>
        <end position="384"/>
    </location>
</feature>
<gene>
    <name evidence="8" type="ORF">H0484_01035</name>
</gene>
<feature type="transmembrane region" description="Helical" evidence="6">
    <location>
        <begin position="145"/>
        <end position="169"/>
    </location>
</feature>
<dbReference type="PANTHER" id="PTHR45436:SF16">
    <property type="entry name" value="HISTIDINE KINASE"/>
    <property type="match status" value="1"/>
</dbReference>
<evidence type="ECO:0000259" key="7">
    <source>
        <dbReference type="PROSITE" id="PS50109"/>
    </source>
</evidence>
<keyword evidence="6" id="KW-0472">Membrane</keyword>
<proteinExistence type="predicted"/>
<dbReference type="GO" id="GO:0016301">
    <property type="term" value="F:kinase activity"/>
    <property type="evidence" value="ECO:0007669"/>
    <property type="project" value="UniProtKB-KW"/>
</dbReference>
<dbReference type="RefSeq" id="WP_226952580.1">
    <property type="nucleotide sequence ID" value="NZ_JACDXW010000001.1"/>
</dbReference>
<evidence type="ECO:0000256" key="2">
    <source>
        <dbReference type="ARBA" id="ARBA00012438"/>
    </source>
</evidence>